<dbReference type="EMBL" id="JAKOGI010001439">
    <property type="protein sequence ID" value="KAJ8425618.1"/>
    <property type="molecule type" value="Genomic_DNA"/>
</dbReference>
<dbReference type="OrthoDB" id="5390at2759"/>
<evidence type="ECO:0000259" key="3">
    <source>
        <dbReference type="Pfam" id="PF12923"/>
    </source>
</evidence>
<dbReference type="PANTHER" id="PTHR13191:SF0">
    <property type="entry name" value="RIBOSOMAL RNA-PROCESSING PROTEIN 7 HOMOLOG A-RELATED"/>
    <property type="match status" value="1"/>
</dbReference>
<feature type="compositionally biased region" description="Basic and acidic residues" evidence="2">
    <location>
        <begin position="89"/>
        <end position="101"/>
    </location>
</feature>
<dbReference type="GO" id="GO:0034456">
    <property type="term" value="C:UTP-C complex"/>
    <property type="evidence" value="ECO:0007669"/>
    <property type="project" value="TreeGrafter"/>
</dbReference>
<protein>
    <recommendedName>
        <fullName evidence="3">Ribosomal RNA-processing protein 7 C-terminal domain-containing protein</fullName>
    </recommendedName>
</protein>
<organism evidence="4 5">
    <name type="scientific">Carnegiea gigantea</name>
    <dbReference type="NCBI Taxonomy" id="171969"/>
    <lineage>
        <taxon>Eukaryota</taxon>
        <taxon>Viridiplantae</taxon>
        <taxon>Streptophyta</taxon>
        <taxon>Embryophyta</taxon>
        <taxon>Tracheophyta</taxon>
        <taxon>Spermatophyta</taxon>
        <taxon>Magnoliopsida</taxon>
        <taxon>eudicotyledons</taxon>
        <taxon>Gunneridae</taxon>
        <taxon>Pentapetalae</taxon>
        <taxon>Caryophyllales</taxon>
        <taxon>Cactineae</taxon>
        <taxon>Cactaceae</taxon>
        <taxon>Cactoideae</taxon>
        <taxon>Echinocereeae</taxon>
        <taxon>Carnegiea</taxon>
    </lineage>
</organism>
<feature type="compositionally biased region" description="Basic residues" evidence="2">
    <location>
        <begin position="61"/>
        <end position="74"/>
    </location>
</feature>
<dbReference type="Proteomes" id="UP001153076">
    <property type="component" value="Unassembled WGS sequence"/>
</dbReference>
<dbReference type="Pfam" id="PF12923">
    <property type="entry name" value="RRP7"/>
    <property type="match status" value="1"/>
</dbReference>
<comment type="caution">
    <text evidence="4">The sequence shown here is derived from an EMBL/GenBank/DDBJ whole genome shotgun (WGS) entry which is preliminary data.</text>
</comment>
<dbReference type="InterPro" id="IPR024326">
    <property type="entry name" value="RRP7_C"/>
</dbReference>
<evidence type="ECO:0000256" key="1">
    <source>
        <dbReference type="ARBA" id="ARBA00006110"/>
    </source>
</evidence>
<dbReference type="GO" id="GO:0006364">
    <property type="term" value="P:rRNA processing"/>
    <property type="evidence" value="ECO:0007669"/>
    <property type="project" value="TreeGrafter"/>
</dbReference>
<feature type="compositionally biased region" description="Basic residues" evidence="2">
    <location>
        <begin position="111"/>
        <end position="121"/>
    </location>
</feature>
<keyword evidence="5" id="KW-1185">Reference proteome</keyword>
<dbReference type="PANTHER" id="PTHR13191">
    <property type="entry name" value="RIBOSOMAL RNA PROCESSING PROTEIN 7-RELATED"/>
    <property type="match status" value="1"/>
</dbReference>
<feature type="compositionally biased region" description="Basic and acidic residues" evidence="2">
    <location>
        <begin position="165"/>
        <end position="176"/>
    </location>
</feature>
<feature type="domain" description="Ribosomal RNA-processing protein 7 C-terminal" evidence="3">
    <location>
        <begin position="209"/>
        <end position="288"/>
    </location>
</feature>
<name>A0A9Q1GW25_9CARY</name>
<proteinExistence type="inferred from homology"/>
<feature type="compositionally biased region" description="Basic residues" evidence="2">
    <location>
        <begin position="149"/>
        <end position="164"/>
    </location>
</feature>
<dbReference type="AlphaFoldDB" id="A0A9Q1GW25"/>
<evidence type="ECO:0000313" key="5">
    <source>
        <dbReference type="Proteomes" id="UP001153076"/>
    </source>
</evidence>
<feature type="region of interest" description="Disordered" evidence="2">
    <location>
        <begin position="1"/>
        <end position="23"/>
    </location>
</feature>
<gene>
    <name evidence="4" type="ORF">Cgig2_013887</name>
</gene>
<feature type="compositionally biased region" description="Polar residues" evidence="2">
    <location>
        <begin position="124"/>
        <end position="139"/>
    </location>
</feature>
<dbReference type="GO" id="GO:0000028">
    <property type="term" value="P:ribosomal small subunit assembly"/>
    <property type="evidence" value="ECO:0007669"/>
    <property type="project" value="TreeGrafter"/>
</dbReference>
<evidence type="ECO:0000256" key="2">
    <source>
        <dbReference type="SAM" id="MobiDB-lite"/>
    </source>
</evidence>
<accession>A0A9Q1GW25</accession>
<feature type="region of interest" description="Disordered" evidence="2">
    <location>
        <begin position="59"/>
        <end position="195"/>
    </location>
</feature>
<comment type="similarity">
    <text evidence="1">Belongs to the RRP7 family.</text>
</comment>
<dbReference type="InterPro" id="IPR040446">
    <property type="entry name" value="RRP7"/>
</dbReference>
<dbReference type="GO" id="GO:0032545">
    <property type="term" value="C:CURI complex"/>
    <property type="evidence" value="ECO:0007669"/>
    <property type="project" value="TreeGrafter"/>
</dbReference>
<reference evidence="4" key="1">
    <citation type="submission" date="2022-04" db="EMBL/GenBank/DDBJ databases">
        <title>Carnegiea gigantea Genome sequencing and assembly v2.</title>
        <authorList>
            <person name="Copetti D."/>
            <person name="Sanderson M.J."/>
            <person name="Burquez A."/>
            <person name="Wojciechowski M.F."/>
        </authorList>
    </citation>
    <scope>NUCLEOTIDE SEQUENCE</scope>
    <source>
        <strain evidence="4">SGP5-SGP5p</strain>
        <tissue evidence="4">Aerial part</tissue>
    </source>
</reference>
<evidence type="ECO:0000313" key="4">
    <source>
        <dbReference type="EMBL" id="KAJ8425618.1"/>
    </source>
</evidence>
<sequence>MSATPLAASPSSSSPSSFSSSSVPYVAVSGCKSASRMRIRGRVVPTRGIVYSVMGSTKLEKKMKRNKRCHSRVSIKKDETRVGPSPSETDDKHMTAGKDAEDVTGADLKSRLSKKACKKKRSETLTSNELNKTVNQGDSNEPDSVGILRGRKDKSRKAYRKRKDKLVPDDKGKSSQEVEEATTEDVYQISSGEEDCSQGMKKWIKEYHERRPGLKVLQQKIDDFVTAHEDQEEQASKEREAKMAEEGWTVVVHHKGGKKTTDPESGVAVGSVAEAAVRDKLTKKKSKDIECITNSFEPLT</sequence>